<feature type="signal peptide" evidence="9">
    <location>
        <begin position="1"/>
        <end position="28"/>
    </location>
</feature>
<protein>
    <submittedName>
        <fullName evidence="11">SSI family serine proteinase inhibitor</fullName>
    </submittedName>
</protein>
<dbReference type="Pfam" id="PF00720">
    <property type="entry name" value="SSI"/>
    <property type="match status" value="1"/>
</dbReference>
<name>A0ABW7YL15_9ACTN</name>
<keyword evidence="6 8" id="KW-0722">Serine protease inhibitor</keyword>
<sequence length="129" mass="13761">MKGSAIKTMALVVLSGALVAGTALPATAELRPRGTLKISIKTDAGTKTVRLACDPDGGTHPKPKAACTLLRKVKGKPARLRKDDVICTKEYMPHKVRVAGTWRGRKIFFMGTFDNACLMKAAGGALYSF</sequence>
<evidence type="ECO:0000256" key="6">
    <source>
        <dbReference type="ARBA" id="ARBA00022900"/>
    </source>
</evidence>
<dbReference type="PRINTS" id="PR00294">
    <property type="entry name" value="SSBTLNINHBTR"/>
</dbReference>
<keyword evidence="5 8" id="KW-0646">Protease inhibitor</keyword>
<evidence type="ECO:0000259" key="10">
    <source>
        <dbReference type="Pfam" id="PF00720"/>
    </source>
</evidence>
<evidence type="ECO:0000256" key="4">
    <source>
        <dbReference type="ARBA" id="ARBA00022525"/>
    </source>
</evidence>
<evidence type="ECO:0000256" key="9">
    <source>
        <dbReference type="SAM" id="SignalP"/>
    </source>
</evidence>
<evidence type="ECO:0000256" key="2">
    <source>
        <dbReference type="ARBA" id="ARBA00010472"/>
    </source>
</evidence>
<evidence type="ECO:0000256" key="5">
    <source>
        <dbReference type="ARBA" id="ARBA00022690"/>
    </source>
</evidence>
<dbReference type="InterPro" id="IPR036819">
    <property type="entry name" value="Subtilisin_inhibitor-like_sf"/>
</dbReference>
<dbReference type="RefSeq" id="WP_397078706.1">
    <property type="nucleotide sequence ID" value="NZ_JBITGY010000001.1"/>
</dbReference>
<comment type="caution">
    <text evidence="11">The sequence shown here is derived from an EMBL/GenBank/DDBJ whole genome shotgun (WGS) entry which is preliminary data.</text>
</comment>
<reference evidence="11 12" key="1">
    <citation type="submission" date="2024-10" db="EMBL/GenBank/DDBJ databases">
        <title>The Natural Products Discovery Center: Release of the First 8490 Sequenced Strains for Exploring Actinobacteria Biosynthetic Diversity.</title>
        <authorList>
            <person name="Kalkreuter E."/>
            <person name="Kautsar S.A."/>
            <person name="Yang D."/>
            <person name="Bader C.D."/>
            <person name="Teijaro C.N."/>
            <person name="Fluegel L."/>
            <person name="Davis C.M."/>
            <person name="Simpson J.R."/>
            <person name="Lauterbach L."/>
            <person name="Steele A.D."/>
            <person name="Gui C."/>
            <person name="Meng S."/>
            <person name="Li G."/>
            <person name="Viehrig K."/>
            <person name="Ye F."/>
            <person name="Su P."/>
            <person name="Kiefer A.F."/>
            <person name="Nichols A."/>
            <person name="Cepeda A.J."/>
            <person name="Yan W."/>
            <person name="Fan B."/>
            <person name="Jiang Y."/>
            <person name="Adhikari A."/>
            <person name="Zheng C.-J."/>
            <person name="Schuster L."/>
            <person name="Cowan T.M."/>
            <person name="Smanski M.J."/>
            <person name="Chevrette M.G."/>
            <person name="De Carvalho L.P.S."/>
            <person name="Shen B."/>
        </authorList>
    </citation>
    <scope>NUCLEOTIDE SEQUENCE [LARGE SCALE GENOMIC DNA]</scope>
    <source>
        <strain evidence="11 12">NPDC050545</strain>
    </source>
</reference>
<comment type="subunit">
    <text evidence="3">Homodimer.</text>
</comment>
<accession>A0ABW7YL15</accession>
<dbReference type="EMBL" id="JBITGY010000001">
    <property type="protein sequence ID" value="MFI6496528.1"/>
    <property type="molecule type" value="Genomic_DNA"/>
</dbReference>
<dbReference type="InterPro" id="IPR020054">
    <property type="entry name" value="Prot_inh_SSI_I16_CS"/>
</dbReference>
<evidence type="ECO:0000313" key="12">
    <source>
        <dbReference type="Proteomes" id="UP001612741"/>
    </source>
</evidence>
<comment type="similarity">
    <text evidence="2 8">Belongs to the protease inhibitor I16 (SSI) family.</text>
</comment>
<dbReference type="InterPro" id="IPR000691">
    <property type="entry name" value="Prot_inh_I16_SSI"/>
</dbReference>
<evidence type="ECO:0000256" key="7">
    <source>
        <dbReference type="ARBA" id="ARBA00023157"/>
    </source>
</evidence>
<keyword evidence="12" id="KW-1185">Reference proteome</keyword>
<feature type="chain" id="PRO_5045066018" evidence="9">
    <location>
        <begin position="29"/>
        <end position="129"/>
    </location>
</feature>
<evidence type="ECO:0000313" key="11">
    <source>
        <dbReference type="EMBL" id="MFI6496528.1"/>
    </source>
</evidence>
<proteinExistence type="inferred from homology"/>
<dbReference type="Gene3D" id="3.30.350.10">
    <property type="entry name" value="Subtilisin inhibitor-like"/>
    <property type="match status" value="1"/>
</dbReference>
<gene>
    <name evidence="11" type="ORF">ACIBG2_04035</name>
</gene>
<evidence type="ECO:0000256" key="1">
    <source>
        <dbReference type="ARBA" id="ARBA00004613"/>
    </source>
</evidence>
<evidence type="ECO:0000256" key="3">
    <source>
        <dbReference type="ARBA" id="ARBA00011738"/>
    </source>
</evidence>
<keyword evidence="9" id="KW-0732">Signal</keyword>
<keyword evidence="4" id="KW-0964">Secreted</keyword>
<dbReference type="InterPro" id="IPR023549">
    <property type="entry name" value="Subtilisin_inhibitor"/>
</dbReference>
<organism evidence="11 12">
    <name type="scientific">Nonomuraea typhae</name>
    <dbReference type="NCBI Taxonomy" id="2603600"/>
    <lineage>
        <taxon>Bacteria</taxon>
        <taxon>Bacillati</taxon>
        <taxon>Actinomycetota</taxon>
        <taxon>Actinomycetes</taxon>
        <taxon>Streptosporangiales</taxon>
        <taxon>Streptosporangiaceae</taxon>
        <taxon>Nonomuraea</taxon>
    </lineage>
</organism>
<dbReference type="PROSITE" id="PS00999">
    <property type="entry name" value="SSI"/>
    <property type="match status" value="1"/>
</dbReference>
<dbReference type="SUPFAM" id="SSF55399">
    <property type="entry name" value="Subtilisin inhibitor"/>
    <property type="match status" value="1"/>
</dbReference>
<feature type="domain" description="Subtilisin inhibitor" evidence="10">
    <location>
        <begin position="41"/>
        <end position="115"/>
    </location>
</feature>
<evidence type="ECO:0000256" key="8">
    <source>
        <dbReference type="RuleBase" id="RU003471"/>
    </source>
</evidence>
<comment type="subcellular location">
    <subcellularLocation>
        <location evidence="1">Secreted</location>
    </subcellularLocation>
</comment>
<keyword evidence="7" id="KW-1015">Disulfide bond</keyword>
<dbReference type="Proteomes" id="UP001612741">
    <property type="component" value="Unassembled WGS sequence"/>
</dbReference>